<accession>A0ABT3JCU4</accession>
<evidence type="ECO:0000256" key="1">
    <source>
        <dbReference type="ARBA" id="ARBA00001947"/>
    </source>
</evidence>
<dbReference type="InterPro" id="IPR047109">
    <property type="entry name" value="CAD-like"/>
</dbReference>
<evidence type="ECO:0000259" key="6">
    <source>
        <dbReference type="SMART" id="SM00829"/>
    </source>
</evidence>
<feature type="domain" description="Enoyl reductase (ER)" evidence="6">
    <location>
        <begin position="9"/>
        <end position="343"/>
    </location>
</feature>
<gene>
    <name evidence="7" type="ORF">OMW55_02170</name>
</gene>
<evidence type="ECO:0000313" key="8">
    <source>
        <dbReference type="Proteomes" id="UP001526246"/>
    </source>
</evidence>
<dbReference type="Gene3D" id="3.90.180.10">
    <property type="entry name" value="Medium-chain alcohol dehydrogenases, catalytic domain"/>
    <property type="match status" value="1"/>
</dbReference>
<dbReference type="Pfam" id="PF08240">
    <property type="entry name" value="ADH_N"/>
    <property type="match status" value="1"/>
</dbReference>
<dbReference type="SUPFAM" id="SSF50129">
    <property type="entry name" value="GroES-like"/>
    <property type="match status" value="1"/>
</dbReference>
<dbReference type="Pfam" id="PF00107">
    <property type="entry name" value="ADH_zinc_N"/>
    <property type="match status" value="1"/>
</dbReference>
<evidence type="ECO:0000256" key="2">
    <source>
        <dbReference type="ARBA" id="ARBA00022723"/>
    </source>
</evidence>
<dbReference type="SMART" id="SM00829">
    <property type="entry name" value="PKS_ER"/>
    <property type="match status" value="1"/>
</dbReference>
<name>A0ABT3JCU4_9SPHN</name>
<keyword evidence="8" id="KW-1185">Reference proteome</keyword>
<dbReference type="CDD" id="cd05283">
    <property type="entry name" value="CAD1"/>
    <property type="match status" value="1"/>
</dbReference>
<evidence type="ECO:0000313" key="7">
    <source>
        <dbReference type="EMBL" id="MCW3796616.1"/>
    </source>
</evidence>
<dbReference type="InterPro" id="IPR036291">
    <property type="entry name" value="NAD(P)-bd_dom_sf"/>
</dbReference>
<dbReference type="PANTHER" id="PTHR42683">
    <property type="entry name" value="ALDEHYDE REDUCTASE"/>
    <property type="match status" value="1"/>
</dbReference>
<dbReference type="Gene3D" id="3.40.50.720">
    <property type="entry name" value="NAD(P)-binding Rossmann-like Domain"/>
    <property type="match status" value="1"/>
</dbReference>
<dbReference type="InterPro" id="IPR020843">
    <property type="entry name" value="ER"/>
</dbReference>
<reference evidence="7 8" key="1">
    <citation type="submission" date="2022-10" db="EMBL/GenBank/DDBJ databases">
        <title>Sphingomonas sp.</title>
        <authorList>
            <person name="Jin C."/>
        </authorList>
    </citation>
    <scope>NUCLEOTIDE SEQUENCE [LARGE SCALE GENOMIC DNA]</scope>
    <source>
        <strain evidence="7 8">BN140010</strain>
    </source>
</reference>
<dbReference type="Proteomes" id="UP001526246">
    <property type="component" value="Unassembled WGS sequence"/>
</dbReference>
<dbReference type="InterPro" id="IPR013149">
    <property type="entry name" value="ADH-like_C"/>
</dbReference>
<comment type="cofactor">
    <cofactor evidence="1 5">
        <name>Zn(2+)</name>
        <dbReference type="ChEBI" id="CHEBI:29105"/>
    </cofactor>
</comment>
<dbReference type="InterPro" id="IPR011032">
    <property type="entry name" value="GroES-like_sf"/>
</dbReference>
<dbReference type="EMBL" id="JAPDOB010000001">
    <property type="protein sequence ID" value="MCW3796616.1"/>
    <property type="molecule type" value="Genomic_DNA"/>
</dbReference>
<evidence type="ECO:0000256" key="4">
    <source>
        <dbReference type="ARBA" id="ARBA00023002"/>
    </source>
</evidence>
<evidence type="ECO:0000256" key="5">
    <source>
        <dbReference type="RuleBase" id="RU361277"/>
    </source>
</evidence>
<comment type="similarity">
    <text evidence="5">Belongs to the zinc-containing alcohol dehydrogenase family.</text>
</comment>
<proteinExistence type="inferred from homology"/>
<dbReference type="PROSITE" id="PS00059">
    <property type="entry name" value="ADH_ZINC"/>
    <property type="match status" value="1"/>
</dbReference>
<protein>
    <submittedName>
        <fullName evidence="7">NAD(P)-dependent alcohol dehydrogenase</fullName>
    </submittedName>
</protein>
<dbReference type="InterPro" id="IPR002328">
    <property type="entry name" value="ADH_Zn_CS"/>
</dbReference>
<keyword evidence="2 5" id="KW-0479">Metal-binding</keyword>
<dbReference type="InterPro" id="IPR013154">
    <property type="entry name" value="ADH-like_N"/>
</dbReference>
<comment type="caution">
    <text evidence="7">The sequence shown here is derived from an EMBL/GenBank/DDBJ whole genome shotgun (WGS) entry which is preliminary data.</text>
</comment>
<dbReference type="SUPFAM" id="SSF51735">
    <property type="entry name" value="NAD(P)-binding Rossmann-fold domains"/>
    <property type="match status" value="1"/>
</dbReference>
<keyword evidence="4" id="KW-0560">Oxidoreductase</keyword>
<organism evidence="7 8">
    <name type="scientific">Sphingomonas arvum</name>
    <dbReference type="NCBI Taxonomy" id="2992113"/>
    <lineage>
        <taxon>Bacteria</taxon>
        <taxon>Pseudomonadati</taxon>
        <taxon>Pseudomonadota</taxon>
        <taxon>Alphaproteobacteria</taxon>
        <taxon>Sphingomonadales</taxon>
        <taxon>Sphingomonadaceae</taxon>
        <taxon>Sphingomonas</taxon>
    </lineage>
</organism>
<sequence length="353" mass="38643">MPTQAIGWGTDAPDQPLKPIRFERRDLRPNDVAIRITHAGICHSDLHTCRNDWRGSKYPVVPGHEIVGTVTAVGDEVTRHQVGDTVAVGCMVDSCMECDQCLEGWEVFCRKGSVQTYNSADYHDGTITKGGYTDHIVVRDHFVLKVPDGMDVTRVAPLLCAGITTYSPLRQYDVGTGTKVAVVGLGGLGHMGVKLAAAMGAHVTMITTTPSKGEDARELGAHDVIISTDKAQMKAARTRFDFILNTIPVSHPIDPYLQLLGRSGRMVIVGALMEMPPFTGGNLIMWNRAVGGSAIGGIPETQEMLDFCAAKDIYPEVETIRMDEVNDAYERLLRNDVRYRFVIDMSTLEQPAE</sequence>
<dbReference type="RefSeq" id="WP_264880470.1">
    <property type="nucleotide sequence ID" value="NZ_JAPDOB010000001.1"/>
</dbReference>
<evidence type="ECO:0000256" key="3">
    <source>
        <dbReference type="ARBA" id="ARBA00022833"/>
    </source>
</evidence>
<keyword evidence="3 5" id="KW-0862">Zinc</keyword>